<evidence type="ECO:0000256" key="5">
    <source>
        <dbReference type="ARBA" id="ARBA00022692"/>
    </source>
</evidence>
<keyword evidence="7" id="KW-0406">Ion transport</keyword>
<comment type="similarity">
    <text evidence="2">Belongs to the TrkH potassium transport family.</text>
</comment>
<comment type="subcellular location">
    <subcellularLocation>
        <location evidence="1">Cell membrane</location>
        <topology evidence="1">Multi-pass membrane protein</topology>
    </subcellularLocation>
</comment>
<dbReference type="GO" id="GO:0005886">
    <property type="term" value="C:plasma membrane"/>
    <property type="evidence" value="ECO:0007669"/>
    <property type="project" value="UniProtKB-SubCell"/>
</dbReference>
<dbReference type="GO" id="GO:0030001">
    <property type="term" value="P:metal ion transport"/>
    <property type="evidence" value="ECO:0007669"/>
    <property type="project" value="UniProtKB-ARBA"/>
</dbReference>
<keyword evidence="4" id="KW-1003">Cell membrane</keyword>
<comment type="caution">
    <text evidence="10">The sequence shown here is derived from an EMBL/GenBank/DDBJ whole genome shotgun (WGS) entry which is preliminary data.</text>
</comment>
<feature type="transmembrane region" description="Helical" evidence="9">
    <location>
        <begin position="227"/>
        <end position="248"/>
    </location>
</feature>
<accession>A0A7X2TCT7</accession>
<keyword evidence="3" id="KW-0813">Transport</keyword>
<evidence type="ECO:0000256" key="1">
    <source>
        <dbReference type="ARBA" id="ARBA00004651"/>
    </source>
</evidence>
<evidence type="ECO:0000256" key="7">
    <source>
        <dbReference type="ARBA" id="ARBA00023065"/>
    </source>
</evidence>
<feature type="transmembrane region" description="Helical" evidence="9">
    <location>
        <begin position="437"/>
        <end position="464"/>
    </location>
</feature>
<evidence type="ECO:0000256" key="4">
    <source>
        <dbReference type="ARBA" id="ARBA00022475"/>
    </source>
</evidence>
<feature type="transmembrane region" description="Helical" evidence="9">
    <location>
        <begin position="37"/>
        <end position="56"/>
    </location>
</feature>
<evidence type="ECO:0000256" key="3">
    <source>
        <dbReference type="ARBA" id="ARBA00022448"/>
    </source>
</evidence>
<feature type="transmembrane region" description="Helical" evidence="9">
    <location>
        <begin position="121"/>
        <end position="143"/>
    </location>
</feature>
<feature type="transmembrane region" description="Helical" evidence="9">
    <location>
        <begin position="171"/>
        <end position="195"/>
    </location>
</feature>
<dbReference type="Proteomes" id="UP000429958">
    <property type="component" value="Unassembled WGS sequence"/>
</dbReference>
<dbReference type="RefSeq" id="WP_154472720.1">
    <property type="nucleotide sequence ID" value="NZ_VUMD01000010.1"/>
</dbReference>
<keyword evidence="11" id="KW-1185">Reference proteome</keyword>
<dbReference type="GO" id="GO:0008324">
    <property type="term" value="F:monoatomic cation transmembrane transporter activity"/>
    <property type="evidence" value="ECO:0007669"/>
    <property type="project" value="InterPro"/>
</dbReference>
<gene>
    <name evidence="10" type="ORF">FYJ39_12045</name>
</gene>
<keyword evidence="8 9" id="KW-0472">Membrane</keyword>
<evidence type="ECO:0000313" key="11">
    <source>
        <dbReference type="Proteomes" id="UP000429958"/>
    </source>
</evidence>
<proteinExistence type="inferred from homology"/>
<reference evidence="10 11" key="1">
    <citation type="submission" date="2019-08" db="EMBL/GenBank/DDBJ databases">
        <title>In-depth cultivation of the pig gut microbiome towards novel bacterial diversity and tailored functional studies.</title>
        <authorList>
            <person name="Wylensek D."/>
            <person name="Hitch T.C.A."/>
            <person name="Clavel T."/>
        </authorList>
    </citation>
    <scope>NUCLEOTIDE SEQUENCE [LARGE SCALE GENOMIC DNA]</scope>
    <source>
        <strain evidence="10 11">WCA-389-WT-23D1</strain>
    </source>
</reference>
<protein>
    <submittedName>
        <fullName evidence="10">TrkH family potassium uptake protein</fullName>
    </submittedName>
</protein>
<feature type="transmembrane region" description="Helical" evidence="9">
    <location>
        <begin position="68"/>
        <end position="87"/>
    </location>
</feature>
<evidence type="ECO:0000256" key="9">
    <source>
        <dbReference type="SAM" id="Phobius"/>
    </source>
</evidence>
<dbReference type="PANTHER" id="PTHR32024:SF2">
    <property type="entry name" value="TRK SYSTEM POTASSIUM UPTAKE PROTEIN TRKG-RELATED"/>
    <property type="match status" value="1"/>
</dbReference>
<feature type="transmembrane region" description="Helical" evidence="9">
    <location>
        <begin position="317"/>
        <end position="338"/>
    </location>
</feature>
<evidence type="ECO:0000256" key="2">
    <source>
        <dbReference type="ARBA" id="ARBA00009137"/>
    </source>
</evidence>
<dbReference type="InterPro" id="IPR003445">
    <property type="entry name" value="Cat_transpt"/>
</dbReference>
<evidence type="ECO:0000256" key="8">
    <source>
        <dbReference type="ARBA" id="ARBA00023136"/>
    </source>
</evidence>
<dbReference type="EMBL" id="VUMD01000010">
    <property type="protein sequence ID" value="MSS37284.1"/>
    <property type="molecule type" value="Genomic_DNA"/>
</dbReference>
<feature type="transmembrane region" description="Helical" evidence="9">
    <location>
        <begin position="394"/>
        <end position="417"/>
    </location>
</feature>
<sequence>MLHRNGISVMGKMMVLEGCILFVPLLVLPFYPEEIVFIWQFLLPAAVSIALGMVVCHRKKRNMSSSRMVVFTWMYGFILAVFPFWLYGNMTPVQALFESVSGFTTTGLSVLDVERLPHIFLFYRGFLQYVGGLGFVMMMLLFIQEKDSVTLYQAEGHPDKLMPTIGKTAKVIGMMYGFFLIAGTILYTICGMPVFDSIVHTMCALSTGGFSNRLDSIGYYHSLPIEWITVLLMMIGTTNFSLLLLLFRGRIRDFLRASEIRFLAGLTVITVPVMTLFLAKSGISAGESTELAFFNAFSALSTTGYATCSYREWPETALGIMISLMIIGGGIGSTAGGIKLGRVCRLMKNLAWNVKKKMISDRTVTLTYYCKGTENELLDRTQVEEASTYAQTYLLVYVAGTIALTFFSGCTLLEGAFEFASSLGTVGLSIGVTNAGTSSVCLLIEIIGMILGRLEIFVLIQAFFKNR</sequence>
<evidence type="ECO:0000313" key="10">
    <source>
        <dbReference type="EMBL" id="MSS37284.1"/>
    </source>
</evidence>
<feature type="transmembrane region" description="Helical" evidence="9">
    <location>
        <begin position="12"/>
        <end position="31"/>
    </location>
</feature>
<evidence type="ECO:0000256" key="6">
    <source>
        <dbReference type="ARBA" id="ARBA00022989"/>
    </source>
</evidence>
<dbReference type="PANTHER" id="PTHR32024">
    <property type="entry name" value="TRK SYSTEM POTASSIUM UPTAKE PROTEIN TRKG-RELATED"/>
    <property type="match status" value="1"/>
</dbReference>
<name>A0A7X2TCT7_9CLOT</name>
<feature type="transmembrane region" description="Helical" evidence="9">
    <location>
        <begin position="260"/>
        <end position="279"/>
    </location>
</feature>
<keyword evidence="6 9" id="KW-1133">Transmembrane helix</keyword>
<keyword evidence="5 9" id="KW-0812">Transmembrane</keyword>
<dbReference type="AlphaFoldDB" id="A0A7X2TCT7"/>
<organism evidence="10 11">
    <name type="scientific">Clostridium porci</name>
    <dbReference type="NCBI Taxonomy" id="2605778"/>
    <lineage>
        <taxon>Bacteria</taxon>
        <taxon>Bacillati</taxon>
        <taxon>Bacillota</taxon>
        <taxon>Clostridia</taxon>
        <taxon>Eubacteriales</taxon>
        <taxon>Clostridiaceae</taxon>
        <taxon>Clostridium</taxon>
    </lineage>
</organism>
<dbReference type="Pfam" id="PF02386">
    <property type="entry name" value="TrkH"/>
    <property type="match status" value="1"/>
</dbReference>